<feature type="non-terminal residue" evidence="3">
    <location>
        <position position="501"/>
    </location>
</feature>
<evidence type="ECO:0000259" key="2">
    <source>
        <dbReference type="Pfam" id="PF13205"/>
    </source>
</evidence>
<dbReference type="Pfam" id="PF13205">
    <property type="entry name" value="Big_5"/>
    <property type="match status" value="1"/>
</dbReference>
<feature type="domain" description="SbsA Ig-like" evidence="2">
    <location>
        <begin position="424"/>
        <end position="468"/>
    </location>
</feature>
<dbReference type="Proteomes" id="UP000885826">
    <property type="component" value="Unassembled WGS sequence"/>
</dbReference>
<accession>A0A9C9EM28</accession>
<name>A0A9C9EM28_UNCW3</name>
<protein>
    <recommendedName>
        <fullName evidence="2">SbsA Ig-like domain-containing protein</fullName>
    </recommendedName>
</protein>
<proteinExistence type="predicted"/>
<keyword evidence="1" id="KW-0732">Signal</keyword>
<dbReference type="Gene3D" id="2.60.40.3710">
    <property type="match status" value="1"/>
</dbReference>
<evidence type="ECO:0000313" key="4">
    <source>
        <dbReference type="Proteomes" id="UP000885826"/>
    </source>
</evidence>
<dbReference type="InterPro" id="IPR032812">
    <property type="entry name" value="SbsA_Ig"/>
</dbReference>
<evidence type="ECO:0000313" key="3">
    <source>
        <dbReference type="EMBL" id="HEC78424.1"/>
    </source>
</evidence>
<dbReference type="AlphaFoldDB" id="A0A9C9EM28"/>
<gene>
    <name evidence="3" type="ORF">ENI34_04685</name>
</gene>
<evidence type="ECO:0000256" key="1">
    <source>
        <dbReference type="ARBA" id="ARBA00022729"/>
    </source>
</evidence>
<dbReference type="EMBL" id="DRIG01000049">
    <property type="protein sequence ID" value="HEC78424.1"/>
    <property type="molecule type" value="Genomic_DNA"/>
</dbReference>
<comment type="caution">
    <text evidence="3">The sequence shown here is derived from an EMBL/GenBank/DDBJ whole genome shotgun (WGS) entry which is preliminary data.</text>
</comment>
<sequence length="501" mass="56729">MKKLILFVIVNAVGFAVVPPEIPDLPQVALWSPNTATFPQQQAVIYSTFDLVRDKLKGHGYYVPDPHYLDHNSFSEFLSLFGPIRYGYYLLLTHGGGPTEPNWLMLEAYLDEAAADQRVLELKTLYPGEEANIKKRLWTSQEPPFETYYCVCINSIFINNRWWSLPNAFMFVSTCYGATGSPSICDAFRNKGANATVGYTSSASVSESPLSAFCTFYHMAGWSVSPEKYELRNKHVSEAVAEYQDHYTNHPNRYSLLIEGNNQMKFYNSPRIVGLLVKQAGKTIYQYHFDAQSYYPYEWDYPGDLSGCPQNPAVIGNQPLEIQILFSSLMNPTQEPPHNIKVYIVAEQGNFAIPVSGNWAKCIFDNDWWFGACDFSEWSGGENAIVRVDAEDAFEGDINAKLDINGNGNSDAEDINHKFKIEPPPQVIFTDPADGEEDVDIYQVITIQFSKQMDRQSTEQALEIKNTDKGHLVGIKKIEWFDNDETLLIYAYDPEVDPDTI</sequence>
<organism evidence="3 4">
    <name type="scientific">candidate division WOR-3 bacterium</name>
    <dbReference type="NCBI Taxonomy" id="2052148"/>
    <lineage>
        <taxon>Bacteria</taxon>
        <taxon>Bacteria division WOR-3</taxon>
    </lineage>
</organism>
<reference evidence="3" key="1">
    <citation type="journal article" date="2020" name="mSystems">
        <title>Genome- and Community-Level Interaction Insights into Carbon Utilization and Element Cycling Functions of Hydrothermarchaeota in Hydrothermal Sediment.</title>
        <authorList>
            <person name="Zhou Z."/>
            <person name="Liu Y."/>
            <person name="Xu W."/>
            <person name="Pan J."/>
            <person name="Luo Z.H."/>
            <person name="Li M."/>
        </authorList>
    </citation>
    <scope>NUCLEOTIDE SEQUENCE</scope>
    <source>
        <strain evidence="3">HyVt-388</strain>
    </source>
</reference>